<keyword evidence="7 9" id="KW-0594">Phospholipid biosynthesis</keyword>
<feature type="binding site" evidence="9">
    <location>
        <position position="295"/>
    </location>
    <ligand>
        <name>NADPH</name>
        <dbReference type="ChEBI" id="CHEBI:57783"/>
    </ligand>
</feature>
<dbReference type="InterPro" id="IPR011128">
    <property type="entry name" value="G3P_DH_NAD-dep_N"/>
</dbReference>
<feature type="binding site" evidence="12">
    <location>
        <begin position="22"/>
        <end position="27"/>
    </location>
    <ligand>
        <name>NAD(+)</name>
        <dbReference type="ChEBI" id="CHEBI:57540"/>
    </ligand>
</feature>
<evidence type="ECO:0000256" key="11">
    <source>
        <dbReference type="PIRSR" id="PIRSR000114-2"/>
    </source>
</evidence>
<dbReference type="PIRSF" id="PIRSF000114">
    <property type="entry name" value="Glycerol-3-P_dh"/>
    <property type="match status" value="1"/>
</dbReference>
<keyword evidence="2 9" id="KW-0444">Lipid biosynthesis</keyword>
<feature type="binding site" evidence="9">
    <location>
        <position position="270"/>
    </location>
    <ligand>
        <name>sn-glycerol 3-phosphate</name>
        <dbReference type="ChEBI" id="CHEBI:57597"/>
    </ligand>
</feature>
<dbReference type="GO" id="GO:0141152">
    <property type="term" value="F:glycerol-3-phosphate dehydrogenase (NAD+) activity"/>
    <property type="evidence" value="ECO:0007669"/>
    <property type="project" value="RHEA"/>
</dbReference>
<feature type="binding site" evidence="9">
    <location>
        <position position="293"/>
    </location>
    <ligand>
        <name>NADPH</name>
        <dbReference type="ChEBI" id="CHEBI:57783"/>
    </ligand>
</feature>
<comment type="caution">
    <text evidence="17">The sequence shown here is derived from an EMBL/GenBank/DDBJ whole genome shotgun (WGS) entry which is preliminary data.</text>
</comment>
<evidence type="ECO:0000256" key="6">
    <source>
        <dbReference type="ARBA" id="ARBA00023098"/>
    </source>
</evidence>
<dbReference type="PATRIC" id="fig|362787.3.peg.99"/>
<proteinExistence type="inferred from homology"/>
<feature type="binding site" evidence="9">
    <location>
        <position position="154"/>
    </location>
    <ligand>
        <name>NADPH</name>
        <dbReference type="ChEBI" id="CHEBI:57783"/>
    </ligand>
</feature>
<dbReference type="SUPFAM" id="SSF51735">
    <property type="entry name" value="NAD(P)-binding Rossmann-fold domains"/>
    <property type="match status" value="1"/>
</dbReference>
<feature type="binding site" evidence="9">
    <location>
        <position position="152"/>
    </location>
    <ligand>
        <name>sn-glycerol 3-phosphate</name>
        <dbReference type="ChEBI" id="CHEBI:57597"/>
    </ligand>
</feature>
<keyword evidence="3 9" id="KW-0521">NADP</keyword>
<protein>
    <recommendedName>
        <fullName evidence="9">Glycerol-3-phosphate dehydrogenase [NAD(P)+]</fullName>
        <ecNumber evidence="9">1.1.1.94</ecNumber>
    </recommendedName>
    <alternativeName>
        <fullName evidence="9">NAD(P)(+)-dependent glycerol-3-phosphate dehydrogenase</fullName>
    </alternativeName>
    <alternativeName>
        <fullName evidence="9">NAD(P)H-dependent dihydroxyacetone-phosphate reductase</fullName>
    </alternativeName>
</protein>
<comment type="subcellular location">
    <subcellularLocation>
        <location evidence="9">Cytoplasm</location>
    </subcellularLocation>
</comment>
<evidence type="ECO:0000256" key="9">
    <source>
        <dbReference type="HAMAP-Rule" id="MF_00394"/>
    </source>
</evidence>
<comment type="pathway">
    <text evidence="9">Membrane lipid metabolism; glycerophospholipid metabolism.</text>
</comment>
<dbReference type="Gene3D" id="1.10.1040.10">
    <property type="entry name" value="N-(1-d-carboxylethyl)-l-norvaline Dehydrogenase, domain 2"/>
    <property type="match status" value="1"/>
</dbReference>
<comment type="similarity">
    <text evidence="1 9 13">Belongs to the NAD-dependent glycerol-3-phosphate dehydrogenase family.</text>
</comment>
<dbReference type="UniPathway" id="UPA00940"/>
<dbReference type="PROSITE" id="PS00957">
    <property type="entry name" value="NAD_G3PDH"/>
    <property type="match status" value="1"/>
</dbReference>
<feature type="domain" description="Glycerol-3-phosphate dehydrogenase NAD-dependent C-terminal" evidence="16">
    <location>
        <begin position="194"/>
        <end position="334"/>
    </location>
</feature>
<evidence type="ECO:0000259" key="15">
    <source>
        <dbReference type="Pfam" id="PF01210"/>
    </source>
</evidence>
<evidence type="ECO:0000256" key="14">
    <source>
        <dbReference type="RuleBase" id="RU000439"/>
    </source>
</evidence>
<evidence type="ECO:0000256" key="3">
    <source>
        <dbReference type="ARBA" id="ARBA00022857"/>
    </source>
</evidence>
<dbReference type="Gene3D" id="3.40.50.720">
    <property type="entry name" value="NAD(P)-binding Rossmann-like Domain"/>
    <property type="match status" value="1"/>
</dbReference>
<feature type="binding site" evidence="9">
    <location>
        <position position="205"/>
    </location>
    <ligand>
        <name>sn-glycerol 3-phosphate</name>
        <dbReference type="ChEBI" id="CHEBI:57597"/>
    </ligand>
</feature>
<dbReference type="NCBIfam" id="NF000940">
    <property type="entry name" value="PRK00094.1-2"/>
    <property type="match status" value="1"/>
</dbReference>
<feature type="binding site" evidence="9">
    <location>
        <position position="119"/>
    </location>
    <ligand>
        <name>NADPH</name>
        <dbReference type="ChEBI" id="CHEBI:57783"/>
    </ligand>
</feature>
<keyword evidence="6 9" id="KW-0443">Lipid metabolism</keyword>
<dbReference type="Pfam" id="PF07479">
    <property type="entry name" value="NAD_Gly3P_dh_C"/>
    <property type="match status" value="1"/>
</dbReference>
<keyword evidence="8 9" id="KW-1208">Phospholipid metabolism</keyword>
<evidence type="ECO:0000256" key="10">
    <source>
        <dbReference type="PIRSR" id="PIRSR000114-1"/>
    </source>
</evidence>
<dbReference type="GO" id="GO:0046168">
    <property type="term" value="P:glycerol-3-phosphate catabolic process"/>
    <property type="evidence" value="ECO:0007669"/>
    <property type="project" value="InterPro"/>
</dbReference>
<dbReference type="EMBL" id="JSAN01000011">
    <property type="protein sequence ID" value="KIC74372.1"/>
    <property type="molecule type" value="Genomic_DNA"/>
</dbReference>
<dbReference type="GO" id="GO:0008654">
    <property type="term" value="P:phospholipid biosynthetic process"/>
    <property type="evidence" value="ECO:0007669"/>
    <property type="project" value="UniProtKB-KW"/>
</dbReference>
<evidence type="ECO:0000256" key="5">
    <source>
        <dbReference type="ARBA" id="ARBA00023027"/>
    </source>
</evidence>
<evidence type="ECO:0000256" key="2">
    <source>
        <dbReference type="ARBA" id="ARBA00022516"/>
    </source>
</evidence>
<dbReference type="InterPro" id="IPR008927">
    <property type="entry name" value="6-PGluconate_DH-like_C_sf"/>
</dbReference>
<comment type="catalytic activity">
    <reaction evidence="9">
        <text>sn-glycerol 3-phosphate + NAD(+) = dihydroxyacetone phosphate + NADH + H(+)</text>
        <dbReference type="Rhea" id="RHEA:11092"/>
        <dbReference type="ChEBI" id="CHEBI:15378"/>
        <dbReference type="ChEBI" id="CHEBI:57540"/>
        <dbReference type="ChEBI" id="CHEBI:57597"/>
        <dbReference type="ChEBI" id="CHEBI:57642"/>
        <dbReference type="ChEBI" id="CHEBI:57945"/>
        <dbReference type="EC" id="1.1.1.94"/>
    </reaction>
</comment>
<evidence type="ECO:0000256" key="7">
    <source>
        <dbReference type="ARBA" id="ARBA00023209"/>
    </source>
</evidence>
<dbReference type="GO" id="GO:0005975">
    <property type="term" value="P:carbohydrate metabolic process"/>
    <property type="evidence" value="ECO:0007669"/>
    <property type="project" value="InterPro"/>
</dbReference>
<evidence type="ECO:0000313" key="18">
    <source>
        <dbReference type="Proteomes" id="UP000031465"/>
    </source>
</evidence>
<feature type="binding site" evidence="9">
    <location>
        <position position="269"/>
    </location>
    <ligand>
        <name>sn-glycerol 3-phosphate</name>
        <dbReference type="ChEBI" id="CHEBI:57597"/>
    </ligand>
</feature>
<feature type="binding site" evidence="12">
    <location>
        <position position="269"/>
    </location>
    <ligand>
        <name>NAD(+)</name>
        <dbReference type="ChEBI" id="CHEBI:57540"/>
    </ligand>
</feature>
<evidence type="ECO:0000256" key="12">
    <source>
        <dbReference type="PIRSR" id="PIRSR000114-3"/>
    </source>
</evidence>
<evidence type="ECO:0000259" key="16">
    <source>
        <dbReference type="Pfam" id="PF07479"/>
    </source>
</evidence>
<dbReference type="PANTHER" id="PTHR11728">
    <property type="entry name" value="GLYCEROL-3-PHOSPHATE DEHYDROGENASE"/>
    <property type="match status" value="1"/>
</dbReference>
<feature type="binding site" evidence="12">
    <location>
        <position position="154"/>
    </location>
    <ligand>
        <name>NAD(+)</name>
        <dbReference type="ChEBI" id="CHEBI:57540"/>
    </ligand>
</feature>
<dbReference type="GO" id="GO:0006650">
    <property type="term" value="P:glycerophospholipid metabolic process"/>
    <property type="evidence" value="ECO:0007669"/>
    <property type="project" value="UniProtKB-UniRule"/>
</dbReference>
<keyword evidence="5 9" id="KW-0520">NAD</keyword>
<keyword evidence="9" id="KW-0547">Nucleotide-binding</keyword>
<comment type="catalytic activity">
    <reaction evidence="9 14">
        <text>sn-glycerol 3-phosphate + NADP(+) = dihydroxyacetone phosphate + NADPH + H(+)</text>
        <dbReference type="Rhea" id="RHEA:11096"/>
        <dbReference type="ChEBI" id="CHEBI:15378"/>
        <dbReference type="ChEBI" id="CHEBI:57597"/>
        <dbReference type="ChEBI" id="CHEBI:57642"/>
        <dbReference type="ChEBI" id="CHEBI:57783"/>
        <dbReference type="ChEBI" id="CHEBI:58349"/>
        <dbReference type="EC" id="1.1.1.94"/>
    </reaction>
</comment>
<dbReference type="PRINTS" id="PR00077">
    <property type="entry name" value="GPDHDRGNASE"/>
</dbReference>
<dbReference type="GO" id="GO:0005829">
    <property type="term" value="C:cytosol"/>
    <property type="evidence" value="ECO:0007669"/>
    <property type="project" value="TreeGrafter"/>
</dbReference>
<feature type="binding site" evidence="9">
    <location>
        <position position="269"/>
    </location>
    <ligand>
        <name>NADPH</name>
        <dbReference type="ChEBI" id="CHEBI:57783"/>
    </ligand>
</feature>
<feature type="binding site" evidence="9">
    <location>
        <position position="268"/>
    </location>
    <ligand>
        <name>sn-glycerol 3-phosphate</name>
        <dbReference type="ChEBI" id="CHEBI:57597"/>
    </ligand>
</feature>
<comment type="caution">
    <text evidence="9">Lacks conserved residue(s) required for the propagation of feature annotation.</text>
</comment>
<organism evidence="17 18">
    <name type="scientific">Candidatus Protochlamydia amoebophila</name>
    <dbReference type="NCBI Taxonomy" id="362787"/>
    <lineage>
        <taxon>Bacteria</taxon>
        <taxon>Pseudomonadati</taxon>
        <taxon>Chlamydiota</taxon>
        <taxon>Chlamydiia</taxon>
        <taxon>Parachlamydiales</taxon>
        <taxon>Parachlamydiaceae</taxon>
        <taxon>Candidatus Protochlamydia</taxon>
    </lineage>
</organism>
<feature type="binding site" evidence="9">
    <location>
        <position position="119"/>
    </location>
    <ligand>
        <name>sn-glycerol 3-phosphate</name>
        <dbReference type="ChEBI" id="CHEBI:57597"/>
    </ligand>
</feature>
<dbReference type="AlphaFoldDB" id="A0A0C1K4Y9"/>
<feature type="binding site" evidence="11">
    <location>
        <position position="119"/>
    </location>
    <ligand>
        <name>substrate</name>
    </ligand>
</feature>
<dbReference type="GO" id="GO:0141153">
    <property type="term" value="F:glycerol-3-phosphate dehydrogenase (NADP+) activity"/>
    <property type="evidence" value="ECO:0007669"/>
    <property type="project" value="RHEA"/>
</dbReference>
<keyword evidence="4 9" id="KW-0560">Oxidoreductase</keyword>
<dbReference type="Proteomes" id="UP000031465">
    <property type="component" value="Unassembled WGS sequence"/>
</dbReference>
<comment type="function">
    <text evidence="9">Catalyzes the reduction of the glycolytic intermediate dihydroxyacetone phosphate (DHAP) to sn-glycerol 3-phosphate (G3P), the key precursor for phospholipid synthesis.</text>
</comment>
<feature type="binding site" evidence="9">
    <location>
        <position position="150"/>
    </location>
    <ligand>
        <name>sn-glycerol 3-phosphate</name>
        <dbReference type="ChEBI" id="CHEBI:57597"/>
    </ligand>
</feature>
<name>A0A0C1K4Y9_9BACT</name>
<dbReference type="GO" id="GO:0051287">
    <property type="term" value="F:NAD binding"/>
    <property type="evidence" value="ECO:0007669"/>
    <property type="project" value="InterPro"/>
</dbReference>
<dbReference type="NCBIfam" id="NF000942">
    <property type="entry name" value="PRK00094.1-4"/>
    <property type="match status" value="1"/>
</dbReference>
<reference evidence="17 18" key="1">
    <citation type="journal article" date="2014" name="Mol. Biol. Evol.">
        <title>Massive expansion of Ubiquitination-related gene families within the Chlamydiae.</title>
        <authorList>
            <person name="Domman D."/>
            <person name="Collingro A."/>
            <person name="Lagkouvardos I."/>
            <person name="Gehre L."/>
            <person name="Weinmaier T."/>
            <person name="Rattei T."/>
            <person name="Subtil A."/>
            <person name="Horn M."/>
        </authorList>
    </citation>
    <scope>NUCLEOTIDE SEQUENCE [LARGE SCALE GENOMIC DNA]</scope>
    <source>
        <strain evidence="17 18">EI2</strain>
    </source>
</reference>
<dbReference type="EC" id="1.1.1.94" evidence="9"/>
<dbReference type="GO" id="GO:0046167">
    <property type="term" value="P:glycerol-3-phosphate biosynthetic process"/>
    <property type="evidence" value="ECO:0007669"/>
    <property type="project" value="UniProtKB-UniRule"/>
</dbReference>
<dbReference type="InterPro" id="IPR036291">
    <property type="entry name" value="NAD(P)-bd_dom_sf"/>
</dbReference>
<dbReference type="InterPro" id="IPR006109">
    <property type="entry name" value="G3P_DH_NAD-dep_C"/>
</dbReference>
<dbReference type="FunFam" id="1.10.1040.10:FF:000001">
    <property type="entry name" value="Glycerol-3-phosphate dehydrogenase [NAD(P)+]"/>
    <property type="match status" value="1"/>
</dbReference>
<evidence type="ECO:0000256" key="8">
    <source>
        <dbReference type="ARBA" id="ARBA00023264"/>
    </source>
</evidence>
<feature type="binding site" evidence="11">
    <location>
        <begin position="269"/>
        <end position="270"/>
    </location>
    <ligand>
        <name>substrate</name>
    </ligand>
</feature>
<dbReference type="InterPro" id="IPR013328">
    <property type="entry name" value="6PGD_dom2"/>
</dbReference>
<dbReference type="PANTHER" id="PTHR11728:SF1">
    <property type="entry name" value="GLYCEROL-3-PHOSPHATE DEHYDROGENASE [NAD(+)] 2, CHLOROPLASTIC"/>
    <property type="match status" value="1"/>
</dbReference>
<sequence>MFFLGNQDDIERIGMKKIGYLGLGAWGYCLASLLASKGHKVVCWTTKPELAKHLTDTREHPLLAGHLSKGEMTFTTDMSEALKDVDMIVESVTSAGLRSVFEQVRSLGLPNCPIIITSKGIEQDTGMILPEVVIEVLGEEFRALIGFLSGPSFAQEVIRELPTSVVGTGYTAEVIQEICETFMTPTFRVYPNTDILGVAFGGALKNIIGIACGISDGLALGCSSKAALMTRGLHEIRKLSVACGCKAETLNGLAGMGDLCVTCSSPISRNFRFGTLLAQGLSTEQARNRIGMVVEGAYTCVSALQLSKQHKIIMPISEAVYNIIQGTIKPIEAVSALMKRTIKEEHL</sequence>
<feature type="domain" description="Glycerol-3-phosphate dehydrogenase NAD-dependent N-terminal" evidence="15">
    <location>
        <begin position="17"/>
        <end position="166"/>
    </location>
</feature>
<evidence type="ECO:0000256" key="13">
    <source>
        <dbReference type="RuleBase" id="RU000437"/>
    </source>
</evidence>
<gene>
    <name evidence="9 17" type="primary">gpsA</name>
    <name evidence="17" type="ORF">DB44_AL00660</name>
</gene>
<feature type="binding site" evidence="9">
    <location>
        <position position="47"/>
    </location>
    <ligand>
        <name>NADPH</name>
        <dbReference type="ChEBI" id="CHEBI:57783"/>
    </ligand>
</feature>
<dbReference type="InterPro" id="IPR006168">
    <property type="entry name" value="G3P_DH_NAD-dep"/>
</dbReference>
<accession>A0A0C1K4Y9</accession>
<evidence type="ECO:0000256" key="1">
    <source>
        <dbReference type="ARBA" id="ARBA00011009"/>
    </source>
</evidence>
<evidence type="ECO:0000256" key="4">
    <source>
        <dbReference type="ARBA" id="ARBA00023002"/>
    </source>
</evidence>
<evidence type="ECO:0000313" key="17">
    <source>
        <dbReference type="EMBL" id="KIC74372.1"/>
    </source>
</evidence>
<dbReference type="Pfam" id="PF01210">
    <property type="entry name" value="NAD_Gly3P_dh_N"/>
    <property type="match status" value="1"/>
</dbReference>
<dbReference type="SUPFAM" id="SSF48179">
    <property type="entry name" value="6-phosphogluconate dehydrogenase C-terminal domain-like"/>
    <property type="match status" value="1"/>
</dbReference>
<feature type="binding site" evidence="9">
    <location>
        <position position="26"/>
    </location>
    <ligand>
        <name>NADPH</name>
        <dbReference type="ChEBI" id="CHEBI:57783"/>
    </ligand>
</feature>
<keyword evidence="9" id="KW-0963">Cytoplasm</keyword>
<dbReference type="HAMAP" id="MF_00394">
    <property type="entry name" value="NAD_Glyc3P_dehydrog"/>
    <property type="match status" value="1"/>
</dbReference>
<feature type="active site" description="Proton acceptor" evidence="9 10">
    <location>
        <position position="205"/>
    </location>
</feature>
<feature type="binding site" evidence="9">
    <location>
        <position position="258"/>
    </location>
    <ligand>
        <name>sn-glycerol 3-phosphate</name>
        <dbReference type="ChEBI" id="CHEBI:57597"/>
    </ligand>
</feature>